<dbReference type="InterPro" id="IPR007627">
    <property type="entry name" value="RNA_pol_sigma70_r2"/>
</dbReference>
<keyword evidence="2" id="KW-0805">Transcription regulation</keyword>
<dbReference type="InterPro" id="IPR013324">
    <property type="entry name" value="RNA_pol_sigma_r3/r4-like"/>
</dbReference>
<dbReference type="GO" id="GO:0006352">
    <property type="term" value="P:DNA-templated transcription initiation"/>
    <property type="evidence" value="ECO:0007669"/>
    <property type="project" value="InterPro"/>
</dbReference>
<dbReference type="NCBIfam" id="TIGR02937">
    <property type="entry name" value="sigma70-ECF"/>
    <property type="match status" value="1"/>
</dbReference>
<reference evidence="9" key="1">
    <citation type="submission" date="2017-06" db="EMBL/GenBank/DDBJ databases">
        <authorList>
            <person name="Varghese N."/>
            <person name="Submissions S."/>
        </authorList>
    </citation>
    <scope>NUCLEOTIDE SEQUENCE [LARGE SCALE GENOMIC DNA]</scope>
    <source>
        <strain evidence="9">JAD2</strain>
    </source>
</reference>
<dbReference type="InParanoid" id="A0A212RDQ1"/>
<sequence length="202" mass="22930">MSASLPPAEEGRLIEAARSGDLEAFNTLIRAYQDRLYNVAFRIMGDHDSAWDAVQEALISAFRGIRGFRGGSFLAWLMRIVTHACYDELRRRRRRPQASLEALFVADQTPETEMTLPPVEGPEFYAERRELAELLHRAIQTLPEDQRIVLVLSDIEGYSYEEISGILGVPLGTVKSRLSRARMRVRDILLAHRELLPGKARP</sequence>
<evidence type="ECO:0000313" key="8">
    <source>
        <dbReference type="EMBL" id="SNB70377.1"/>
    </source>
</evidence>
<dbReference type="PANTHER" id="PTHR43133:SF8">
    <property type="entry name" value="RNA POLYMERASE SIGMA FACTOR HI_1459-RELATED"/>
    <property type="match status" value="1"/>
</dbReference>
<proteinExistence type="inferred from homology"/>
<gene>
    <name evidence="8" type="ORF">SAMN02746019_00012160</name>
</gene>
<dbReference type="GO" id="GO:0003677">
    <property type="term" value="F:DNA binding"/>
    <property type="evidence" value="ECO:0007669"/>
    <property type="project" value="UniProtKB-KW"/>
</dbReference>
<keyword evidence="3" id="KW-0731">Sigma factor</keyword>
<dbReference type="PANTHER" id="PTHR43133">
    <property type="entry name" value="RNA POLYMERASE ECF-TYPE SIGMA FACTO"/>
    <property type="match status" value="1"/>
</dbReference>
<organism evidence="8 9">
    <name type="scientific">Thermoflexus hugenholtzii JAD2</name>
    <dbReference type="NCBI Taxonomy" id="877466"/>
    <lineage>
        <taxon>Bacteria</taxon>
        <taxon>Bacillati</taxon>
        <taxon>Chloroflexota</taxon>
        <taxon>Thermoflexia</taxon>
        <taxon>Thermoflexales</taxon>
        <taxon>Thermoflexaceae</taxon>
        <taxon>Thermoflexus</taxon>
    </lineage>
</organism>
<protein>
    <submittedName>
        <fullName evidence="8">RNA polymerase, sigma-24 subunit, RpoE</fullName>
    </submittedName>
</protein>
<evidence type="ECO:0000259" key="6">
    <source>
        <dbReference type="Pfam" id="PF04542"/>
    </source>
</evidence>
<evidence type="ECO:0000256" key="3">
    <source>
        <dbReference type="ARBA" id="ARBA00023082"/>
    </source>
</evidence>
<accession>A0A212RDQ1</accession>
<dbReference type="InterPro" id="IPR036388">
    <property type="entry name" value="WH-like_DNA-bd_sf"/>
</dbReference>
<dbReference type="OrthoDB" id="9784984at2"/>
<feature type="domain" description="RNA polymerase sigma factor 70 region 4 type 2" evidence="7">
    <location>
        <begin position="133"/>
        <end position="184"/>
    </location>
</feature>
<dbReference type="Proteomes" id="UP000197025">
    <property type="component" value="Unassembled WGS sequence"/>
</dbReference>
<keyword evidence="9" id="KW-1185">Reference proteome</keyword>
<comment type="similarity">
    <text evidence="1">Belongs to the sigma-70 factor family. ECF subfamily.</text>
</comment>
<dbReference type="GO" id="GO:0016987">
    <property type="term" value="F:sigma factor activity"/>
    <property type="evidence" value="ECO:0007669"/>
    <property type="project" value="UniProtKB-KW"/>
</dbReference>
<dbReference type="EMBL" id="FYEK01000044">
    <property type="protein sequence ID" value="SNB70377.1"/>
    <property type="molecule type" value="Genomic_DNA"/>
</dbReference>
<dbReference type="Gene3D" id="1.10.10.10">
    <property type="entry name" value="Winged helix-like DNA-binding domain superfamily/Winged helix DNA-binding domain"/>
    <property type="match status" value="1"/>
</dbReference>
<name>A0A212RDQ1_9CHLR</name>
<dbReference type="InterPro" id="IPR013325">
    <property type="entry name" value="RNA_pol_sigma_r2"/>
</dbReference>
<keyword evidence="5" id="KW-0804">Transcription</keyword>
<dbReference type="SUPFAM" id="SSF88946">
    <property type="entry name" value="Sigma2 domain of RNA polymerase sigma factors"/>
    <property type="match status" value="1"/>
</dbReference>
<dbReference type="RefSeq" id="WP_088571871.1">
    <property type="nucleotide sequence ID" value="NZ_FYEK01000044.1"/>
</dbReference>
<evidence type="ECO:0000256" key="1">
    <source>
        <dbReference type="ARBA" id="ARBA00010641"/>
    </source>
</evidence>
<dbReference type="SUPFAM" id="SSF88659">
    <property type="entry name" value="Sigma3 and sigma4 domains of RNA polymerase sigma factors"/>
    <property type="match status" value="1"/>
</dbReference>
<dbReference type="InterPro" id="IPR013249">
    <property type="entry name" value="RNA_pol_sigma70_r4_t2"/>
</dbReference>
<evidence type="ECO:0000256" key="2">
    <source>
        <dbReference type="ARBA" id="ARBA00023015"/>
    </source>
</evidence>
<evidence type="ECO:0000256" key="5">
    <source>
        <dbReference type="ARBA" id="ARBA00023163"/>
    </source>
</evidence>
<dbReference type="Pfam" id="PF08281">
    <property type="entry name" value="Sigma70_r4_2"/>
    <property type="match status" value="1"/>
</dbReference>
<dbReference type="AlphaFoldDB" id="A0A212RDQ1"/>
<evidence type="ECO:0000313" key="9">
    <source>
        <dbReference type="Proteomes" id="UP000197025"/>
    </source>
</evidence>
<evidence type="ECO:0000256" key="4">
    <source>
        <dbReference type="ARBA" id="ARBA00023125"/>
    </source>
</evidence>
<dbReference type="InterPro" id="IPR014284">
    <property type="entry name" value="RNA_pol_sigma-70_dom"/>
</dbReference>
<dbReference type="InterPro" id="IPR039425">
    <property type="entry name" value="RNA_pol_sigma-70-like"/>
</dbReference>
<dbReference type="Pfam" id="PF04542">
    <property type="entry name" value="Sigma70_r2"/>
    <property type="match status" value="1"/>
</dbReference>
<feature type="domain" description="RNA polymerase sigma-70 region 2" evidence="6">
    <location>
        <begin position="28"/>
        <end position="95"/>
    </location>
</feature>
<dbReference type="Gene3D" id="1.10.1740.10">
    <property type="match status" value="1"/>
</dbReference>
<evidence type="ECO:0000259" key="7">
    <source>
        <dbReference type="Pfam" id="PF08281"/>
    </source>
</evidence>
<keyword evidence="4" id="KW-0238">DNA-binding</keyword>
<dbReference type="CDD" id="cd06171">
    <property type="entry name" value="Sigma70_r4"/>
    <property type="match status" value="1"/>
</dbReference>